<feature type="coiled-coil region" evidence="1">
    <location>
        <begin position="91"/>
        <end position="118"/>
    </location>
</feature>
<proteinExistence type="predicted"/>
<feature type="transmembrane region" description="Helical" evidence="3">
    <location>
        <begin position="120"/>
        <end position="144"/>
    </location>
</feature>
<feature type="transmembrane region" description="Helical" evidence="3">
    <location>
        <begin position="197"/>
        <end position="220"/>
    </location>
</feature>
<feature type="region of interest" description="Disordered" evidence="2">
    <location>
        <begin position="11"/>
        <end position="34"/>
    </location>
</feature>
<sequence>MVDFNPIYGANRTDYTTPTAGTTKGAGTSDAAPLPDADEQTLQALLAELGLPDLPISSSSLSLDTLLNAIGDDVRRQACRDGVASLELKGEQQAEINEKELQEIADRLEEMKKKSVANGFLKAFQIIGAIVGAIASAASIVAGALTGNPLLIAAGVVGMAMTIDSVVSLASDGKYSIAAGFTELGKKMGMSDEAAQWFGFAMNMAIMVVSIGVSFGAGFASSAGSIANITSQSVQKAAQISSIASKAANIASGVTSMGTGAATIAGAVFDYNISQSQADSKELEAILERLREAIKMDQDLVEAEMERANDLMSKVKEIVGECVDTQAAILGVAPSMA</sequence>
<keyword evidence="3" id="KW-1133">Transmembrane helix</keyword>
<dbReference type="EMBL" id="DYZA01000022">
    <property type="protein sequence ID" value="HJD96231.1"/>
    <property type="molecule type" value="Genomic_DNA"/>
</dbReference>
<evidence type="ECO:0000313" key="4">
    <source>
        <dbReference type="EMBL" id="HJD96231.1"/>
    </source>
</evidence>
<keyword evidence="1" id="KW-0175">Coiled coil</keyword>
<dbReference type="RefSeq" id="WP_304120418.1">
    <property type="nucleotide sequence ID" value="NZ_DYZA01000022.1"/>
</dbReference>
<dbReference type="Proteomes" id="UP000698963">
    <property type="component" value="Unassembled WGS sequence"/>
</dbReference>
<gene>
    <name evidence="4" type="ORF">K8W16_01105</name>
</gene>
<feature type="compositionally biased region" description="Low complexity" evidence="2">
    <location>
        <begin position="13"/>
        <end position="32"/>
    </location>
</feature>
<accession>A0A921DQS3</accession>
<feature type="transmembrane region" description="Helical" evidence="3">
    <location>
        <begin position="150"/>
        <end position="170"/>
    </location>
</feature>
<evidence type="ECO:0000256" key="3">
    <source>
        <dbReference type="SAM" id="Phobius"/>
    </source>
</evidence>
<dbReference type="AlphaFoldDB" id="A0A921DQS3"/>
<protein>
    <submittedName>
        <fullName evidence="4">Type III secretion system protein</fullName>
    </submittedName>
</protein>
<name>A0A921DQS3_9BACT</name>
<keyword evidence="3" id="KW-0472">Membrane</keyword>
<evidence type="ECO:0000313" key="5">
    <source>
        <dbReference type="Proteomes" id="UP000698963"/>
    </source>
</evidence>
<keyword evidence="3" id="KW-0812">Transmembrane</keyword>
<feature type="coiled-coil region" evidence="1">
    <location>
        <begin position="273"/>
        <end position="307"/>
    </location>
</feature>
<evidence type="ECO:0000256" key="2">
    <source>
        <dbReference type="SAM" id="MobiDB-lite"/>
    </source>
</evidence>
<reference evidence="4" key="1">
    <citation type="journal article" date="2021" name="PeerJ">
        <title>Extensive microbial diversity within the chicken gut microbiome revealed by metagenomics and culture.</title>
        <authorList>
            <person name="Gilroy R."/>
            <person name="Ravi A."/>
            <person name="Getino M."/>
            <person name="Pursley I."/>
            <person name="Horton D.L."/>
            <person name="Alikhan N.F."/>
            <person name="Baker D."/>
            <person name="Gharbi K."/>
            <person name="Hall N."/>
            <person name="Watson M."/>
            <person name="Adriaenssens E.M."/>
            <person name="Foster-Nyarko E."/>
            <person name="Jarju S."/>
            <person name="Secka A."/>
            <person name="Antonio M."/>
            <person name="Oren A."/>
            <person name="Chaudhuri R.R."/>
            <person name="La Ragione R."/>
            <person name="Hildebrand F."/>
            <person name="Pallen M.J."/>
        </authorList>
    </citation>
    <scope>NUCLEOTIDE SEQUENCE</scope>
    <source>
        <strain evidence="4">ChiGjej2B2-19336</strain>
    </source>
</reference>
<organism evidence="4 5">
    <name type="scientific">Mailhella massiliensis</name>
    <dbReference type="NCBI Taxonomy" id="1903261"/>
    <lineage>
        <taxon>Bacteria</taxon>
        <taxon>Pseudomonadati</taxon>
        <taxon>Thermodesulfobacteriota</taxon>
        <taxon>Desulfovibrionia</taxon>
        <taxon>Desulfovibrionales</taxon>
        <taxon>Desulfovibrionaceae</taxon>
        <taxon>Mailhella</taxon>
    </lineage>
</organism>
<comment type="caution">
    <text evidence="4">The sequence shown here is derived from an EMBL/GenBank/DDBJ whole genome shotgun (WGS) entry which is preliminary data.</text>
</comment>
<reference evidence="4" key="2">
    <citation type="submission" date="2021-09" db="EMBL/GenBank/DDBJ databases">
        <authorList>
            <person name="Gilroy R."/>
        </authorList>
    </citation>
    <scope>NUCLEOTIDE SEQUENCE</scope>
    <source>
        <strain evidence="4">ChiGjej2B2-19336</strain>
    </source>
</reference>
<evidence type="ECO:0000256" key="1">
    <source>
        <dbReference type="SAM" id="Coils"/>
    </source>
</evidence>